<evidence type="ECO:0000256" key="2">
    <source>
        <dbReference type="ARBA" id="ARBA00022908"/>
    </source>
</evidence>
<dbReference type="HOGENOM" id="CLU_990019_0_0_5"/>
<dbReference type="Proteomes" id="UP000019593">
    <property type="component" value="Chromosome"/>
</dbReference>
<dbReference type="PANTHER" id="PTHR30349">
    <property type="entry name" value="PHAGE INTEGRASE-RELATED"/>
    <property type="match status" value="1"/>
</dbReference>
<dbReference type="Gene3D" id="1.10.443.10">
    <property type="entry name" value="Intergrase catalytic core"/>
    <property type="match status" value="1"/>
</dbReference>
<proteinExistence type="inferred from homology"/>
<evidence type="ECO:0000313" key="6">
    <source>
        <dbReference type="EMBL" id="AHM05774.1"/>
    </source>
</evidence>
<dbReference type="PANTHER" id="PTHR30349:SF41">
    <property type="entry name" value="INTEGRASE_RECOMBINASE PROTEIN MJ0367-RELATED"/>
    <property type="match status" value="1"/>
</dbReference>
<dbReference type="GO" id="GO:0006310">
    <property type="term" value="P:DNA recombination"/>
    <property type="evidence" value="ECO:0007669"/>
    <property type="project" value="UniProtKB-KW"/>
</dbReference>
<dbReference type="eggNOG" id="COG4974">
    <property type="taxonomic scope" value="Bacteria"/>
</dbReference>
<dbReference type="InterPro" id="IPR050090">
    <property type="entry name" value="Tyrosine_recombinase_XerCD"/>
</dbReference>
<dbReference type="SUPFAM" id="SSF56349">
    <property type="entry name" value="DNA breaking-rejoining enzymes"/>
    <property type="match status" value="1"/>
</dbReference>
<accession>W8RX34</accession>
<keyword evidence="7" id="KW-1185">Reference proteome</keyword>
<dbReference type="PATRIC" id="fig|1294273.3.peg.3476"/>
<evidence type="ECO:0000256" key="1">
    <source>
        <dbReference type="ARBA" id="ARBA00008857"/>
    </source>
</evidence>
<dbReference type="InterPro" id="IPR002104">
    <property type="entry name" value="Integrase_catalytic"/>
</dbReference>
<dbReference type="InterPro" id="IPR013762">
    <property type="entry name" value="Integrase-like_cat_sf"/>
</dbReference>
<dbReference type="AlphaFoldDB" id="W8RX34"/>
<feature type="domain" description="Tyr recombinase" evidence="5">
    <location>
        <begin position="80"/>
        <end position="270"/>
    </location>
</feature>
<dbReference type="Pfam" id="PF00589">
    <property type="entry name" value="Phage_integrase"/>
    <property type="match status" value="1"/>
</dbReference>
<reference evidence="6 7" key="1">
    <citation type="submission" date="2013-03" db="EMBL/GenBank/DDBJ databases">
        <authorList>
            <person name="Fiebig A."/>
            <person name="Goeker M."/>
            <person name="Klenk H.-P.P."/>
        </authorList>
    </citation>
    <scope>NUCLEOTIDE SEQUENCE [LARGE SCALE GENOMIC DNA]</scope>
    <source>
        <strain evidence="7">DSM 19469</strain>
    </source>
</reference>
<sequence length="281" mass="32078">MKKIAVGYAAKSEQEVEDIRSLIRFYETGRRGIAPKNKKKLREFTEARIQSTIDLSGTVMTGINTEIDRRRKAVRKKTGVLPDRLDVIDVELARDIAAVLAHDILLTRAPRSSNVIEAHLDWIAYQDGKAVLTIPAPEVKGRKAGDPDYVVHLGDRASRLMENYINKIRPILLHSEDAENPYLFPRQEGGKFKINAPYRAILKRVTRLLHQHVGVQINPHLYRHLIGWIWLKASMDNLPRVQRLLGHKSLKTTVEYYAELDETLVMDGWQTYLETKAKTGA</sequence>
<dbReference type="KEGG" id="red:roselon_03519"/>
<dbReference type="STRING" id="1294273.roselon_03519"/>
<evidence type="ECO:0000259" key="5">
    <source>
        <dbReference type="PROSITE" id="PS51898"/>
    </source>
</evidence>
<evidence type="ECO:0000256" key="3">
    <source>
        <dbReference type="ARBA" id="ARBA00023125"/>
    </source>
</evidence>
<evidence type="ECO:0000256" key="4">
    <source>
        <dbReference type="ARBA" id="ARBA00023172"/>
    </source>
</evidence>
<evidence type="ECO:0000313" key="7">
    <source>
        <dbReference type="Proteomes" id="UP000019593"/>
    </source>
</evidence>
<organism evidence="6 7">
    <name type="scientific">Roseicyclus elongatus DSM 19469</name>
    <dbReference type="NCBI Taxonomy" id="1294273"/>
    <lineage>
        <taxon>Bacteria</taxon>
        <taxon>Pseudomonadati</taxon>
        <taxon>Pseudomonadota</taxon>
        <taxon>Alphaproteobacteria</taxon>
        <taxon>Rhodobacterales</taxon>
        <taxon>Roseobacteraceae</taxon>
        <taxon>Roseicyclus</taxon>
    </lineage>
</organism>
<gene>
    <name evidence="6" type="ORF">roselon_03519</name>
</gene>
<name>W8RX34_9RHOB</name>
<dbReference type="GO" id="GO:0003677">
    <property type="term" value="F:DNA binding"/>
    <property type="evidence" value="ECO:0007669"/>
    <property type="project" value="UniProtKB-KW"/>
</dbReference>
<keyword evidence="4" id="KW-0233">DNA recombination</keyword>
<dbReference type="InterPro" id="IPR011010">
    <property type="entry name" value="DNA_brk_join_enz"/>
</dbReference>
<dbReference type="EMBL" id="CP004372">
    <property type="protein sequence ID" value="AHM05774.1"/>
    <property type="molecule type" value="Genomic_DNA"/>
</dbReference>
<keyword evidence="2" id="KW-0229">DNA integration</keyword>
<dbReference type="PROSITE" id="PS51898">
    <property type="entry name" value="TYR_RECOMBINASE"/>
    <property type="match status" value="1"/>
</dbReference>
<comment type="similarity">
    <text evidence="1">Belongs to the 'phage' integrase family.</text>
</comment>
<keyword evidence="3" id="KW-0238">DNA-binding</keyword>
<protein>
    <recommendedName>
        <fullName evidence="5">Tyr recombinase domain-containing protein</fullName>
    </recommendedName>
</protein>
<dbReference type="GO" id="GO:0015074">
    <property type="term" value="P:DNA integration"/>
    <property type="evidence" value="ECO:0007669"/>
    <property type="project" value="UniProtKB-KW"/>
</dbReference>